<gene>
    <name evidence="2" type="ORF">PR001_g29082</name>
    <name evidence="1" type="ORF">PR002_g29081</name>
    <name evidence="3" type="ORF">PR003_g30262</name>
</gene>
<proteinExistence type="predicted"/>
<protein>
    <submittedName>
        <fullName evidence="1">Uncharacterized protein</fullName>
    </submittedName>
</protein>
<accession>A0A6A3H3J2</accession>
<sequence>MYNELKDCEYLDQATLEATNTPTLGVYSARMRL</sequence>
<dbReference type="Proteomes" id="UP000435112">
    <property type="component" value="Unassembled WGS sequence"/>
</dbReference>
<organism evidence="1 6">
    <name type="scientific">Phytophthora rubi</name>
    <dbReference type="NCBI Taxonomy" id="129364"/>
    <lineage>
        <taxon>Eukaryota</taxon>
        <taxon>Sar</taxon>
        <taxon>Stramenopiles</taxon>
        <taxon>Oomycota</taxon>
        <taxon>Peronosporomycetes</taxon>
        <taxon>Peronosporales</taxon>
        <taxon>Peronosporaceae</taxon>
        <taxon>Phytophthora</taxon>
    </lineage>
</organism>
<evidence type="ECO:0000313" key="5">
    <source>
        <dbReference type="Proteomes" id="UP000434957"/>
    </source>
</evidence>
<dbReference type="Proteomes" id="UP000434957">
    <property type="component" value="Unassembled WGS sequence"/>
</dbReference>
<dbReference type="EMBL" id="QXFT01005531">
    <property type="protein sequence ID" value="KAE9272258.1"/>
    <property type="molecule type" value="Genomic_DNA"/>
</dbReference>
<evidence type="ECO:0000313" key="6">
    <source>
        <dbReference type="Proteomes" id="UP000435112"/>
    </source>
</evidence>
<dbReference type="EMBL" id="QXFV01005599">
    <property type="protein sequence ID" value="KAE8964340.1"/>
    <property type="molecule type" value="Genomic_DNA"/>
</dbReference>
<name>A0A6A3H3J2_9STRA</name>
<evidence type="ECO:0000313" key="4">
    <source>
        <dbReference type="Proteomes" id="UP000429607"/>
    </source>
</evidence>
<dbReference type="Proteomes" id="UP000429607">
    <property type="component" value="Unassembled WGS sequence"/>
</dbReference>
<dbReference type="OrthoDB" id="10277262at2759"/>
<keyword evidence="5" id="KW-1185">Reference proteome</keyword>
<evidence type="ECO:0000313" key="2">
    <source>
        <dbReference type="EMBL" id="KAE8964340.1"/>
    </source>
</evidence>
<dbReference type="AlphaFoldDB" id="A0A6A3H3J2"/>
<dbReference type="EMBL" id="QXFU01005508">
    <property type="protein sequence ID" value="KAE8964096.1"/>
    <property type="molecule type" value="Genomic_DNA"/>
</dbReference>
<evidence type="ECO:0000313" key="3">
    <source>
        <dbReference type="EMBL" id="KAE9272258.1"/>
    </source>
</evidence>
<reference evidence="4 6" key="1">
    <citation type="submission" date="2018-09" db="EMBL/GenBank/DDBJ databases">
        <title>Genomic investigation of the strawberry pathogen Phytophthora fragariae indicates pathogenicity is determined by transcriptional variation in three key races.</title>
        <authorList>
            <person name="Adams T.M."/>
            <person name="Armitage A.D."/>
            <person name="Sobczyk M.K."/>
            <person name="Bates H.J."/>
            <person name="Dunwell J.M."/>
            <person name="Nellist C.F."/>
            <person name="Harrison R.J."/>
        </authorList>
    </citation>
    <scope>NUCLEOTIDE SEQUENCE [LARGE SCALE GENOMIC DNA]</scope>
    <source>
        <strain evidence="2 4">SCRP249</strain>
        <strain evidence="1 6">SCRP324</strain>
        <strain evidence="3 5">SCRP333</strain>
    </source>
</reference>
<comment type="caution">
    <text evidence="1">The sequence shown here is derived from an EMBL/GenBank/DDBJ whole genome shotgun (WGS) entry which is preliminary data.</text>
</comment>
<evidence type="ECO:0000313" key="1">
    <source>
        <dbReference type="EMBL" id="KAE8964096.1"/>
    </source>
</evidence>